<dbReference type="Proteomes" id="UP001597145">
    <property type="component" value="Unassembled WGS sequence"/>
</dbReference>
<name>A0ABW4FG72_9PSEU</name>
<evidence type="ECO:0000313" key="3">
    <source>
        <dbReference type="Proteomes" id="UP001597145"/>
    </source>
</evidence>
<comment type="caution">
    <text evidence="2">The sequence shown here is derived from an EMBL/GenBank/DDBJ whole genome shotgun (WGS) entry which is preliminary data.</text>
</comment>
<dbReference type="InterPro" id="IPR058548">
    <property type="entry name" value="MlaB-like_STAS"/>
</dbReference>
<evidence type="ECO:0000259" key="1">
    <source>
        <dbReference type="PROSITE" id="PS50801"/>
    </source>
</evidence>
<keyword evidence="3" id="KW-1185">Reference proteome</keyword>
<dbReference type="InterPro" id="IPR025847">
    <property type="entry name" value="MEDS_domain"/>
</dbReference>
<reference evidence="3" key="1">
    <citation type="journal article" date="2019" name="Int. J. Syst. Evol. Microbiol.">
        <title>The Global Catalogue of Microorganisms (GCM) 10K type strain sequencing project: providing services to taxonomists for standard genome sequencing and annotation.</title>
        <authorList>
            <consortium name="The Broad Institute Genomics Platform"/>
            <consortium name="The Broad Institute Genome Sequencing Center for Infectious Disease"/>
            <person name="Wu L."/>
            <person name="Ma J."/>
        </authorList>
    </citation>
    <scope>NUCLEOTIDE SEQUENCE [LARGE SCALE GENOMIC DNA]</scope>
    <source>
        <strain evidence="3">JCM 12165</strain>
    </source>
</reference>
<dbReference type="Pfam" id="PF13466">
    <property type="entry name" value="STAS_2"/>
    <property type="match status" value="1"/>
</dbReference>
<dbReference type="PROSITE" id="PS50801">
    <property type="entry name" value="STAS"/>
    <property type="match status" value="1"/>
</dbReference>
<dbReference type="Gene3D" id="3.30.750.24">
    <property type="entry name" value="STAS domain"/>
    <property type="match status" value="1"/>
</dbReference>
<dbReference type="SUPFAM" id="SSF52091">
    <property type="entry name" value="SpoIIaa-like"/>
    <property type="match status" value="1"/>
</dbReference>
<dbReference type="InterPro" id="IPR036513">
    <property type="entry name" value="STAS_dom_sf"/>
</dbReference>
<accession>A0ABW4FG72</accession>
<feature type="domain" description="STAS" evidence="1">
    <location>
        <begin position="194"/>
        <end position="276"/>
    </location>
</feature>
<dbReference type="CDD" id="cd07043">
    <property type="entry name" value="STAS_anti-anti-sigma_factors"/>
    <property type="match status" value="1"/>
</dbReference>
<sequence length="298" mass="32184">MTRTVDDGRSVAHACAVPVSDEQLWEMTAEFVAAGLNRGEQVVYFDDGTADHVLERLTDDCVAVSPSIEDGSLAIVPPDATRTTLRSPLLAVAEIVSATVDGAVAQGFSGVRLTGQFNYALQRAGGVSLAEYDAVFDDVTRERPVRVLCLYDRRRFPEGAIDEMRARHHTELVVPAIYDDGLLRITGTGPATARVAGEVDHSNRPRIRRLLEATLDEALRSHAAPTDITLDLSSLRFLDVAGAVSLVHAAEEFPSSHRLVLAGVRPRVLRVLDRCGAPFAAQLVVRPRTDVESGVGAR</sequence>
<protein>
    <submittedName>
        <fullName evidence="2">MEDS domain-containing protein</fullName>
    </submittedName>
</protein>
<dbReference type="RefSeq" id="WP_343975332.1">
    <property type="nucleotide sequence ID" value="NZ_BAAAJG010000008.1"/>
</dbReference>
<proteinExistence type="predicted"/>
<organism evidence="2 3">
    <name type="scientific">Pseudonocardia aurantiaca</name>
    <dbReference type="NCBI Taxonomy" id="75290"/>
    <lineage>
        <taxon>Bacteria</taxon>
        <taxon>Bacillati</taxon>
        <taxon>Actinomycetota</taxon>
        <taxon>Actinomycetes</taxon>
        <taxon>Pseudonocardiales</taxon>
        <taxon>Pseudonocardiaceae</taxon>
        <taxon>Pseudonocardia</taxon>
    </lineage>
</organism>
<dbReference type="Pfam" id="PF14417">
    <property type="entry name" value="MEDS"/>
    <property type="match status" value="1"/>
</dbReference>
<gene>
    <name evidence="2" type="ORF">ACFSCY_07180</name>
</gene>
<dbReference type="EMBL" id="JBHUCP010000004">
    <property type="protein sequence ID" value="MFD1529220.1"/>
    <property type="molecule type" value="Genomic_DNA"/>
</dbReference>
<dbReference type="InterPro" id="IPR002645">
    <property type="entry name" value="STAS_dom"/>
</dbReference>
<evidence type="ECO:0000313" key="2">
    <source>
        <dbReference type="EMBL" id="MFD1529220.1"/>
    </source>
</evidence>